<dbReference type="CDD" id="cd00268">
    <property type="entry name" value="DEADc"/>
    <property type="match status" value="1"/>
</dbReference>
<dbReference type="AlphaFoldDB" id="A0A0G0C110"/>
<proteinExistence type="predicted"/>
<dbReference type="EMBL" id="LBQH01000035">
    <property type="protein sequence ID" value="KKP75098.1"/>
    <property type="molecule type" value="Genomic_DNA"/>
</dbReference>
<dbReference type="Proteomes" id="UP000034816">
    <property type="component" value="Unassembled WGS sequence"/>
</dbReference>
<name>A0A0G0C110_9BACT</name>
<evidence type="ECO:0000259" key="5">
    <source>
        <dbReference type="PROSITE" id="PS51192"/>
    </source>
</evidence>
<evidence type="ECO:0000256" key="2">
    <source>
        <dbReference type="ARBA" id="ARBA00022801"/>
    </source>
</evidence>
<dbReference type="SUPFAM" id="SSF52540">
    <property type="entry name" value="P-loop containing nucleoside triphosphate hydrolases"/>
    <property type="match status" value="1"/>
</dbReference>
<protein>
    <submittedName>
        <fullName evidence="6">DEAD/DEAH box helicase domain protein</fullName>
    </submittedName>
</protein>
<dbReference type="GO" id="GO:0005524">
    <property type="term" value="F:ATP binding"/>
    <property type="evidence" value="ECO:0007669"/>
    <property type="project" value="UniProtKB-KW"/>
</dbReference>
<dbReference type="GO" id="GO:0003676">
    <property type="term" value="F:nucleic acid binding"/>
    <property type="evidence" value="ECO:0007669"/>
    <property type="project" value="InterPro"/>
</dbReference>
<dbReference type="GO" id="GO:0016787">
    <property type="term" value="F:hydrolase activity"/>
    <property type="evidence" value="ECO:0007669"/>
    <property type="project" value="UniProtKB-KW"/>
</dbReference>
<accession>A0A0G0C110</accession>
<evidence type="ECO:0000256" key="1">
    <source>
        <dbReference type="ARBA" id="ARBA00022741"/>
    </source>
</evidence>
<reference evidence="6 7" key="1">
    <citation type="journal article" date="2015" name="Nature">
        <title>rRNA introns, odd ribosomes, and small enigmatic genomes across a large radiation of phyla.</title>
        <authorList>
            <person name="Brown C.T."/>
            <person name="Hug L.A."/>
            <person name="Thomas B.C."/>
            <person name="Sharon I."/>
            <person name="Castelle C.J."/>
            <person name="Singh A."/>
            <person name="Wilkins M.J."/>
            <person name="Williams K.H."/>
            <person name="Banfield J.F."/>
        </authorList>
    </citation>
    <scope>NUCLEOTIDE SEQUENCE [LARGE SCALE GENOMIC DNA]</scope>
</reference>
<feature type="non-terminal residue" evidence="6">
    <location>
        <position position="213"/>
    </location>
</feature>
<dbReference type="InterPro" id="IPR027417">
    <property type="entry name" value="P-loop_NTPase"/>
</dbReference>
<feature type="domain" description="Helicase ATP-binding" evidence="5">
    <location>
        <begin position="40"/>
        <end position="209"/>
    </location>
</feature>
<dbReference type="InterPro" id="IPR044742">
    <property type="entry name" value="DEAD/DEAH_RhlB"/>
</dbReference>
<dbReference type="PANTHER" id="PTHR47959">
    <property type="entry name" value="ATP-DEPENDENT RNA HELICASE RHLE-RELATED"/>
    <property type="match status" value="1"/>
</dbReference>
<organism evidence="6 7">
    <name type="scientific">candidate division WS6 bacterium GW2011_GWF1_35_23</name>
    <dbReference type="NCBI Taxonomy" id="1619097"/>
    <lineage>
        <taxon>Bacteria</taxon>
        <taxon>Candidatus Dojkabacteria</taxon>
    </lineage>
</organism>
<dbReference type="Pfam" id="PF00270">
    <property type="entry name" value="DEAD"/>
    <property type="match status" value="1"/>
</dbReference>
<evidence type="ECO:0000313" key="6">
    <source>
        <dbReference type="EMBL" id="KKP75098.1"/>
    </source>
</evidence>
<keyword evidence="1" id="KW-0547">Nucleotide-binding</keyword>
<keyword evidence="2" id="KW-0378">Hydrolase</keyword>
<comment type="caution">
    <text evidence="6">The sequence shown here is derived from an EMBL/GenBank/DDBJ whole genome shotgun (WGS) entry which is preliminary data.</text>
</comment>
<dbReference type="Gene3D" id="3.40.50.300">
    <property type="entry name" value="P-loop containing nucleotide triphosphate hydrolases"/>
    <property type="match status" value="1"/>
</dbReference>
<dbReference type="PROSITE" id="PS51192">
    <property type="entry name" value="HELICASE_ATP_BIND_1"/>
    <property type="match status" value="1"/>
</dbReference>
<dbReference type="PANTHER" id="PTHR47959:SF1">
    <property type="entry name" value="ATP-DEPENDENT RNA HELICASE DBPA"/>
    <property type="match status" value="1"/>
</dbReference>
<dbReference type="InterPro" id="IPR011545">
    <property type="entry name" value="DEAD/DEAH_box_helicase_dom"/>
</dbReference>
<evidence type="ECO:0000256" key="3">
    <source>
        <dbReference type="ARBA" id="ARBA00022806"/>
    </source>
</evidence>
<sequence>MPNIYVDGHNFSEFDVVSPLKKNIEYKKYDVPTKIQHEAIPKILEGRDILGIASTGSGKTAAFLIPLINKMIKDSNQRCLVVEPTRELAMQIQDEFVSLARDTGIRSALIIGGSSMYAQMNILRKDPRFIVCTPGRMKDLSDRRVVDLRKINNVVLDEVDRMLDMGFIDDIKYITSRLNEKRQSLFFSATMNRKSEDIANTLLKNPVRVEIET</sequence>
<dbReference type="InterPro" id="IPR050079">
    <property type="entry name" value="DEAD_box_RNA_helicase"/>
</dbReference>
<dbReference type="GO" id="GO:0005829">
    <property type="term" value="C:cytosol"/>
    <property type="evidence" value="ECO:0007669"/>
    <property type="project" value="TreeGrafter"/>
</dbReference>
<gene>
    <name evidence="6" type="ORF">UR73_C0035G0001</name>
</gene>
<dbReference type="PATRIC" id="fig|1619097.3.peg.318"/>
<keyword evidence="3 6" id="KW-0347">Helicase</keyword>
<evidence type="ECO:0000256" key="4">
    <source>
        <dbReference type="ARBA" id="ARBA00022840"/>
    </source>
</evidence>
<dbReference type="SMART" id="SM00487">
    <property type="entry name" value="DEXDc"/>
    <property type="match status" value="1"/>
</dbReference>
<keyword evidence="4" id="KW-0067">ATP-binding</keyword>
<dbReference type="InterPro" id="IPR014001">
    <property type="entry name" value="Helicase_ATP-bd"/>
</dbReference>
<evidence type="ECO:0000313" key="7">
    <source>
        <dbReference type="Proteomes" id="UP000034816"/>
    </source>
</evidence>
<dbReference type="GO" id="GO:0003724">
    <property type="term" value="F:RNA helicase activity"/>
    <property type="evidence" value="ECO:0007669"/>
    <property type="project" value="TreeGrafter"/>
</dbReference>